<dbReference type="Proteomes" id="UP000013827">
    <property type="component" value="Unassembled WGS sequence"/>
</dbReference>
<evidence type="ECO:0000256" key="1">
    <source>
        <dbReference type="ARBA" id="ARBA00005647"/>
    </source>
</evidence>
<dbReference type="InterPro" id="IPR000988">
    <property type="entry name" value="Ribosomal_eL24-rel_N"/>
</dbReference>
<dbReference type="PANTHER" id="PTHR10792:SF8">
    <property type="entry name" value="RIBOSOME BIOGENESIS PROTEIN RLP24-RELATED"/>
    <property type="match status" value="1"/>
</dbReference>
<dbReference type="HOGENOM" id="CLU_089419_2_2_1"/>
<sequence>MRIETCYVCSGPCYPGHGITFVRNDAKTFRFCRGKCHKTFKNKLNPRKLRWTKAFRRAAGKEMAMDTSFDFERQRNRPVKYDRDLMKKTVRAMEKVQAIKSAREKRFWDKRMEKNADVAKERNLAEVQQGLDLLVSPLVQQDAQLAAQKVEATRSSQRQKEKA</sequence>
<reference evidence="4" key="2">
    <citation type="submission" date="2024-10" db="UniProtKB">
        <authorList>
            <consortium name="EnsemblProtists"/>
        </authorList>
    </citation>
    <scope>IDENTIFICATION</scope>
</reference>
<dbReference type="GeneID" id="17284939"/>
<dbReference type="Gene3D" id="2.30.170.20">
    <property type="entry name" value="Ribosomal protein L24e"/>
    <property type="match status" value="1"/>
</dbReference>
<dbReference type="CDD" id="cd00472">
    <property type="entry name" value="Ribosomal_L24e_L24"/>
    <property type="match status" value="1"/>
</dbReference>
<keyword evidence="2" id="KW-0690">Ribosome biogenesis</keyword>
<dbReference type="GO" id="GO:0042273">
    <property type="term" value="P:ribosomal large subunit biogenesis"/>
    <property type="evidence" value="ECO:0007669"/>
    <property type="project" value="TreeGrafter"/>
</dbReference>
<evidence type="ECO:0000256" key="2">
    <source>
        <dbReference type="ARBA" id="ARBA00022517"/>
    </source>
</evidence>
<evidence type="ECO:0000313" key="5">
    <source>
        <dbReference type="Proteomes" id="UP000013827"/>
    </source>
</evidence>
<dbReference type="KEGG" id="ehx:EMIHUDRAFT_433471"/>
<dbReference type="InterPro" id="IPR011017">
    <property type="entry name" value="TRASH_dom"/>
</dbReference>
<dbReference type="EnsemblProtists" id="EOD39668">
    <property type="protein sequence ID" value="EOD39668"/>
    <property type="gene ID" value="EMIHUDRAFT_433471"/>
</dbReference>
<dbReference type="AlphaFoldDB" id="A0A0D3KV83"/>
<dbReference type="SMART" id="SM00746">
    <property type="entry name" value="TRASH"/>
    <property type="match status" value="1"/>
</dbReference>
<dbReference type="Pfam" id="PF01246">
    <property type="entry name" value="Ribosomal_L24e"/>
    <property type="match status" value="1"/>
</dbReference>
<evidence type="ECO:0000313" key="4">
    <source>
        <dbReference type="EnsemblProtists" id="EOD39668"/>
    </source>
</evidence>
<protein>
    <recommendedName>
        <fullName evidence="3">TRASH domain-containing protein</fullName>
    </recommendedName>
</protein>
<dbReference type="InterPro" id="IPR038630">
    <property type="entry name" value="L24e/L24_sf"/>
</dbReference>
<dbReference type="OMA" id="CNPHKVR"/>
<comment type="similarity">
    <text evidence="1">Belongs to the eukaryotic ribosomal protein eL24 family.</text>
</comment>
<evidence type="ECO:0000259" key="3">
    <source>
        <dbReference type="SMART" id="SM00746"/>
    </source>
</evidence>
<keyword evidence="5" id="KW-1185">Reference proteome</keyword>
<dbReference type="eggNOG" id="KOG1723">
    <property type="taxonomic scope" value="Eukaryota"/>
</dbReference>
<dbReference type="PANTHER" id="PTHR10792">
    <property type="entry name" value="60S RIBOSOMAL PROTEIN L24"/>
    <property type="match status" value="1"/>
</dbReference>
<dbReference type="GO" id="GO:0005730">
    <property type="term" value="C:nucleolus"/>
    <property type="evidence" value="ECO:0007669"/>
    <property type="project" value="TreeGrafter"/>
</dbReference>
<reference evidence="5" key="1">
    <citation type="journal article" date="2013" name="Nature">
        <title>Pan genome of the phytoplankton Emiliania underpins its global distribution.</title>
        <authorList>
            <person name="Read B.A."/>
            <person name="Kegel J."/>
            <person name="Klute M.J."/>
            <person name="Kuo A."/>
            <person name="Lefebvre S.C."/>
            <person name="Maumus F."/>
            <person name="Mayer C."/>
            <person name="Miller J."/>
            <person name="Monier A."/>
            <person name="Salamov A."/>
            <person name="Young J."/>
            <person name="Aguilar M."/>
            <person name="Claverie J.M."/>
            <person name="Frickenhaus S."/>
            <person name="Gonzalez K."/>
            <person name="Herman E.K."/>
            <person name="Lin Y.C."/>
            <person name="Napier J."/>
            <person name="Ogata H."/>
            <person name="Sarno A.F."/>
            <person name="Shmutz J."/>
            <person name="Schroeder D."/>
            <person name="de Vargas C."/>
            <person name="Verret F."/>
            <person name="von Dassow P."/>
            <person name="Valentin K."/>
            <person name="Van de Peer Y."/>
            <person name="Wheeler G."/>
            <person name="Dacks J.B."/>
            <person name="Delwiche C.F."/>
            <person name="Dyhrman S.T."/>
            <person name="Glockner G."/>
            <person name="John U."/>
            <person name="Richards T."/>
            <person name="Worden A.Z."/>
            <person name="Zhang X."/>
            <person name="Grigoriev I.V."/>
            <person name="Allen A.E."/>
            <person name="Bidle K."/>
            <person name="Borodovsky M."/>
            <person name="Bowler C."/>
            <person name="Brownlee C."/>
            <person name="Cock J.M."/>
            <person name="Elias M."/>
            <person name="Gladyshev V.N."/>
            <person name="Groth M."/>
            <person name="Guda C."/>
            <person name="Hadaegh A."/>
            <person name="Iglesias-Rodriguez M.D."/>
            <person name="Jenkins J."/>
            <person name="Jones B.M."/>
            <person name="Lawson T."/>
            <person name="Leese F."/>
            <person name="Lindquist E."/>
            <person name="Lobanov A."/>
            <person name="Lomsadze A."/>
            <person name="Malik S.B."/>
            <person name="Marsh M.E."/>
            <person name="Mackinder L."/>
            <person name="Mock T."/>
            <person name="Mueller-Roeber B."/>
            <person name="Pagarete A."/>
            <person name="Parker M."/>
            <person name="Probert I."/>
            <person name="Quesneville H."/>
            <person name="Raines C."/>
            <person name="Rensing S.A."/>
            <person name="Riano-Pachon D.M."/>
            <person name="Richier S."/>
            <person name="Rokitta S."/>
            <person name="Shiraiwa Y."/>
            <person name="Soanes D.M."/>
            <person name="van der Giezen M."/>
            <person name="Wahlund T.M."/>
            <person name="Williams B."/>
            <person name="Wilson W."/>
            <person name="Wolfe G."/>
            <person name="Wurch L.L."/>
        </authorList>
    </citation>
    <scope>NUCLEOTIDE SEQUENCE</scope>
</reference>
<organism evidence="4 5">
    <name type="scientific">Emiliania huxleyi (strain CCMP1516)</name>
    <dbReference type="NCBI Taxonomy" id="280463"/>
    <lineage>
        <taxon>Eukaryota</taxon>
        <taxon>Haptista</taxon>
        <taxon>Haptophyta</taxon>
        <taxon>Prymnesiophyceae</taxon>
        <taxon>Isochrysidales</taxon>
        <taxon>Noelaerhabdaceae</taxon>
        <taxon>Emiliania</taxon>
    </lineage>
</organism>
<dbReference type="InterPro" id="IPR056366">
    <property type="entry name" value="Ribosomal_eL24"/>
</dbReference>
<dbReference type="FunFam" id="2.30.170.20:FF:000001">
    <property type="entry name" value="probable ribosome biogenesis protein RLP24"/>
    <property type="match status" value="1"/>
</dbReference>
<accession>A0A0D3KV83</accession>
<feature type="domain" description="TRASH" evidence="3">
    <location>
        <begin position="6"/>
        <end position="44"/>
    </location>
</feature>
<dbReference type="RefSeq" id="XP_005792097.1">
    <property type="nucleotide sequence ID" value="XM_005792040.1"/>
</dbReference>
<proteinExistence type="inferred from homology"/>
<dbReference type="PaxDb" id="2903-EOD39668"/>
<dbReference type="GO" id="GO:0003735">
    <property type="term" value="F:structural constituent of ribosome"/>
    <property type="evidence" value="ECO:0007669"/>
    <property type="project" value="InterPro"/>
</dbReference>
<dbReference type="SUPFAM" id="SSF57716">
    <property type="entry name" value="Glucocorticoid receptor-like (DNA-binding domain)"/>
    <property type="match status" value="1"/>
</dbReference>
<dbReference type="STRING" id="2903.R1DW49"/>
<name>A0A0D3KV83_EMIH1</name>